<evidence type="ECO:0000256" key="9">
    <source>
        <dbReference type="ARBA" id="ARBA00023224"/>
    </source>
</evidence>
<evidence type="ECO:0000256" key="4">
    <source>
        <dbReference type="ARBA" id="ARBA00022500"/>
    </source>
</evidence>
<dbReference type="RefSeq" id="WP_344610598.1">
    <property type="nucleotide sequence ID" value="NZ_BAAARV010000005.1"/>
</dbReference>
<keyword evidence="3" id="KW-0488">Methylation</keyword>
<evidence type="ECO:0000256" key="6">
    <source>
        <dbReference type="ARBA" id="ARBA00022692"/>
    </source>
</evidence>
<dbReference type="PANTHER" id="PTHR32089:SF112">
    <property type="entry name" value="LYSOZYME-LIKE PROTEIN-RELATED"/>
    <property type="match status" value="1"/>
</dbReference>
<evidence type="ECO:0000256" key="3">
    <source>
        <dbReference type="ARBA" id="ARBA00022481"/>
    </source>
</evidence>
<keyword evidence="7 12" id="KW-1133">Transmembrane helix</keyword>
<comment type="subcellular location">
    <subcellularLocation>
        <location evidence="1">Cell inner membrane</location>
        <topology evidence="1">Multi-pass membrane protein</topology>
    </subcellularLocation>
</comment>
<proteinExistence type="inferred from homology"/>
<dbReference type="InterPro" id="IPR003122">
    <property type="entry name" value="Tar_rcpt_lig-bd"/>
</dbReference>
<dbReference type="CDD" id="cd06225">
    <property type="entry name" value="HAMP"/>
    <property type="match status" value="1"/>
</dbReference>
<comment type="similarity">
    <text evidence="10">Belongs to the methyl-accepting chemotaxis (MCP) protein family.</text>
</comment>
<keyword evidence="5" id="KW-0997">Cell inner membrane</keyword>
<dbReference type="InterPro" id="IPR004090">
    <property type="entry name" value="Chemotax_Me-accpt_rcpt"/>
</dbReference>
<reference evidence="15 16" key="1">
    <citation type="journal article" date="2019" name="Int. J. Syst. Evol. Microbiol.">
        <title>The Global Catalogue of Microorganisms (GCM) 10K type strain sequencing project: providing services to taxonomists for standard genome sequencing and annotation.</title>
        <authorList>
            <consortium name="The Broad Institute Genomics Platform"/>
            <consortium name="The Broad Institute Genome Sequencing Center for Infectious Disease"/>
            <person name="Wu L."/>
            <person name="Ma J."/>
        </authorList>
    </citation>
    <scope>NUCLEOTIDE SEQUENCE [LARGE SCALE GENOMIC DNA]</scope>
    <source>
        <strain evidence="15 16">JCM 3272</strain>
    </source>
</reference>
<evidence type="ECO:0000313" key="16">
    <source>
        <dbReference type="Proteomes" id="UP001501444"/>
    </source>
</evidence>
<accession>A0ABN3FET8</accession>
<feature type="domain" description="HAMP" evidence="14">
    <location>
        <begin position="208"/>
        <end position="260"/>
    </location>
</feature>
<feature type="transmembrane region" description="Helical" evidence="12">
    <location>
        <begin position="186"/>
        <end position="207"/>
    </location>
</feature>
<dbReference type="SMART" id="SM00283">
    <property type="entry name" value="MA"/>
    <property type="match status" value="1"/>
</dbReference>
<dbReference type="EMBL" id="BAAARV010000005">
    <property type="protein sequence ID" value="GAA2328741.1"/>
    <property type="molecule type" value="Genomic_DNA"/>
</dbReference>
<dbReference type="Pfam" id="PF00672">
    <property type="entry name" value="HAMP"/>
    <property type="match status" value="1"/>
</dbReference>
<keyword evidence="8 12" id="KW-0472">Membrane</keyword>
<dbReference type="PROSITE" id="PS50111">
    <property type="entry name" value="CHEMOTAXIS_TRANSDUC_2"/>
    <property type="match status" value="1"/>
</dbReference>
<evidence type="ECO:0000259" key="13">
    <source>
        <dbReference type="PROSITE" id="PS50111"/>
    </source>
</evidence>
<evidence type="ECO:0000256" key="1">
    <source>
        <dbReference type="ARBA" id="ARBA00004429"/>
    </source>
</evidence>
<evidence type="ECO:0000256" key="11">
    <source>
        <dbReference type="PROSITE-ProRule" id="PRU00284"/>
    </source>
</evidence>
<keyword evidence="9 11" id="KW-0807">Transducer</keyword>
<evidence type="ECO:0000256" key="10">
    <source>
        <dbReference type="ARBA" id="ARBA00029447"/>
    </source>
</evidence>
<evidence type="ECO:0000256" key="12">
    <source>
        <dbReference type="SAM" id="Phobius"/>
    </source>
</evidence>
<evidence type="ECO:0000256" key="5">
    <source>
        <dbReference type="ARBA" id="ARBA00022519"/>
    </source>
</evidence>
<dbReference type="PRINTS" id="PR00260">
    <property type="entry name" value="CHEMTRNSDUCR"/>
</dbReference>
<keyword evidence="4" id="KW-0145">Chemotaxis</keyword>
<evidence type="ECO:0000256" key="8">
    <source>
        <dbReference type="ARBA" id="ARBA00023136"/>
    </source>
</evidence>
<dbReference type="Gene3D" id="1.10.287.950">
    <property type="entry name" value="Methyl-accepting chemotaxis protein"/>
    <property type="match status" value="1"/>
</dbReference>
<evidence type="ECO:0000256" key="2">
    <source>
        <dbReference type="ARBA" id="ARBA00022475"/>
    </source>
</evidence>
<keyword evidence="6 12" id="KW-0812">Transmembrane</keyword>
<protein>
    <recommendedName>
        <fullName evidence="17">Methyl-accepting chemotaxis protein</fullName>
    </recommendedName>
</protein>
<evidence type="ECO:0008006" key="17">
    <source>
        <dbReference type="Google" id="ProtNLM"/>
    </source>
</evidence>
<dbReference type="InterPro" id="IPR003660">
    <property type="entry name" value="HAMP_dom"/>
</dbReference>
<dbReference type="InterPro" id="IPR004089">
    <property type="entry name" value="MCPsignal_dom"/>
</dbReference>
<gene>
    <name evidence="15" type="ORF">GCM10010170_005620</name>
</gene>
<feature type="domain" description="Methyl-accepting transducer" evidence="13">
    <location>
        <begin position="272"/>
        <end position="494"/>
    </location>
</feature>
<dbReference type="Pfam" id="PF02203">
    <property type="entry name" value="TarH"/>
    <property type="match status" value="1"/>
</dbReference>
<feature type="transmembrane region" description="Helical" evidence="12">
    <location>
        <begin position="13"/>
        <end position="40"/>
    </location>
</feature>
<dbReference type="SMART" id="SM00304">
    <property type="entry name" value="HAMP"/>
    <property type="match status" value="1"/>
</dbReference>
<sequence>MRWFDDRPVAVKILMTCGLFTVAAVVAGFVGVSSLATVYAHGEAIEQQNLRPSLQLASLRAEALTARIAIRDVALSPDKAAAEQKLNTADNAVAAGAAAYLPNATDPGAVREFEADWAQYIQVRDGEQLQAARNGDLVTFDKVATDKANALMAEAMSALDTAAKAESDEATARVAAARQDYHRATAMLVTALGAGVLLGAALAAYTVRRIVVPLRRVGTVLSAMAEGDLTGLAATGGRDEIGRMSDALDAATARTRETVREVAGTAAGVAGAAGRLAATSEEIATTAETTSTRSDEVAASAGRVAGNVHSVVAGAEEMSASIREIAQSAAQAASVAAAAVRAAETASGTVAQLDGSSTEIGNVLKLITSIAEQTNLLALNATIEAARAGEAGKGFAVVANEVKELAQETAKATEGIAGRVGAIQADARAAATSIGEISTVIGEISQYQTTIAAAVEEQTATTGEISRNVAQAAVGTDEIASTIKGVAEASRTTSGGMGQSRTATAELATMAGHLQQLVGRFRY</sequence>
<dbReference type="PROSITE" id="PS50885">
    <property type="entry name" value="HAMP"/>
    <property type="match status" value="1"/>
</dbReference>
<evidence type="ECO:0000259" key="14">
    <source>
        <dbReference type="PROSITE" id="PS50885"/>
    </source>
</evidence>
<dbReference type="PANTHER" id="PTHR32089">
    <property type="entry name" value="METHYL-ACCEPTING CHEMOTAXIS PROTEIN MCPB"/>
    <property type="match status" value="1"/>
</dbReference>
<keyword evidence="2" id="KW-1003">Cell membrane</keyword>
<dbReference type="SUPFAM" id="SSF58104">
    <property type="entry name" value="Methyl-accepting chemotaxis protein (MCP) signaling domain"/>
    <property type="match status" value="1"/>
</dbReference>
<comment type="caution">
    <text evidence="15">The sequence shown here is derived from an EMBL/GenBank/DDBJ whole genome shotgun (WGS) entry which is preliminary data.</text>
</comment>
<keyword evidence="16" id="KW-1185">Reference proteome</keyword>
<name>A0ABN3FET8_9ACTN</name>
<dbReference type="Pfam" id="PF00015">
    <property type="entry name" value="MCPsignal"/>
    <property type="match status" value="1"/>
</dbReference>
<evidence type="ECO:0000313" key="15">
    <source>
        <dbReference type="EMBL" id="GAA2328741.1"/>
    </source>
</evidence>
<organism evidence="15 16">
    <name type="scientific">Dactylosporangium salmoneum</name>
    <dbReference type="NCBI Taxonomy" id="53361"/>
    <lineage>
        <taxon>Bacteria</taxon>
        <taxon>Bacillati</taxon>
        <taxon>Actinomycetota</taxon>
        <taxon>Actinomycetes</taxon>
        <taxon>Micromonosporales</taxon>
        <taxon>Micromonosporaceae</taxon>
        <taxon>Dactylosporangium</taxon>
    </lineage>
</organism>
<dbReference type="Proteomes" id="UP001501444">
    <property type="component" value="Unassembled WGS sequence"/>
</dbReference>
<evidence type="ECO:0000256" key="7">
    <source>
        <dbReference type="ARBA" id="ARBA00022989"/>
    </source>
</evidence>